<dbReference type="Gene3D" id="2.180.10.10">
    <property type="entry name" value="RHS repeat-associated core"/>
    <property type="match status" value="1"/>
</dbReference>
<dbReference type="AlphaFoldDB" id="A0A4Y7U9R5"/>
<dbReference type="OrthoDB" id="2972467at2"/>
<name>A0A4Y7U9R5_9FLAO</name>
<dbReference type="NCBIfam" id="TIGR03696">
    <property type="entry name" value="Rhs_assc_core"/>
    <property type="match status" value="1"/>
</dbReference>
<gene>
    <name evidence="2" type="ORF">D0809_19615</name>
    <name evidence="1" type="ORF">EV142_108139</name>
</gene>
<comment type="caution">
    <text evidence="2">The sequence shown here is derived from an EMBL/GenBank/DDBJ whole genome shotgun (WGS) entry which is preliminary data.</text>
</comment>
<dbReference type="InterPro" id="IPR022385">
    <property type="entry name" value="Rhs_assc_core"/>
</dbReference>
<sequence length="318" mass="35791">MLVPNRHADTEEYRYGFQGQEKDKELKGEGNSINYTFRMHDPRIGRFFAVDPLFKKYPHNSPYAFSENSVIAFIELEGLEKYSVVGRSFAPRGSFEGSILFEGKADDRTKFQIANYKKISARIHVKLDIDLDKFTLGKEISSQASTASIGGSKWEITNQSIEAKGYGNKKSKNMMVQGSYKAKNGMNVGPPIDIQFKIEINKIDNSNNVKIDATITGNVFPAQETIIFDSVGNGLFLGTSTANGGPLTDVYGDGKDNILSKRSLLISTDKDGNFLGVFTQDKNGQQKLQSLDDWNKQFEDKKVWNKQDDREDYKEKKK</sequence>
<reference evidence="1 3" key="1">
    <citation type="journal article" date="2015" name="Stand. Genomic Sci.">
        <title>Genomic Encyclopedia of Bacterial and Archaeal Type Strains, Phase III: the genomes of soil and plant-associated and newly described type strains.</title>
        <authorList>
            <person name="Whitman W.B."/>
            <person name="Woyke T."/>
            <person name="Klenk H.P."/>
            <person name="Zhou Y."/>
            <person name="Lilburn T.G."/>
            <person name="Beck B.J."/>
            <person name="De Vos P."/>
            <person name="Vandamme P."/>
            <person name="Eisen J.A."/>
            <person name="Garrity G."/>
            <person name="Hugenholtz P."/>
            <person name="Kyrpides N.C."/>
        </authorList>
    </citation>
    <scope>NUCLEOTIDE SEQUENCE [LARGE SCALE GENOMIC DNA]</scope>
    <source>
        <strain evidence="1 3">P5626</strain>
    </source>
</reference>
<evidence type="ECO:0000313" key="1">
    <source>
        <dbReference type="EMBL" id="TCN53834.1"/>
    </source>
</evidence>
<proteinExistence type="predicted"/>
<dbReference type="EMBL" id="SLWA01000008">
    <property type="protein sequence ID" value="TCN53834.1"/>
    <property type="molecule type" value="Genomic_DNA"/>
</dbReference>
<organism evidence="2 4">
    <name type="scientific">Flavobacterium circumlabens</name>
    <dbReference type="NCBI Taxonomy" id="2133765"/>
    <lineage>
        <taxon>Bacteria</taxon>
        <taxon>Pseudomonadati</taxon>
        <taxon>Bacteroidota</taxon>
        <taxon>Flavobacteriia</taxon>
        <taxon>Flavobacteriales</taxon>
        <taxon>Flavobacteriaceae</taxon>
        <taxon>Flavobacterium</taxon>
    </lineage>
</organism>
<evidence type="ECO:0000313" key="3">
    <source>
        <dbReference type="Proteomes" id="UP000295270"/>
    </source>
</evidence>
<evidence type="ECO:0000313" key="2">
    <source>
        <dbReference type="EMBL" id="TEB42569.1"/>
    </source>
</evidence>
<reference evidence="2 4" key="2">
    <citation type="journal article" date="2018" name="Syst. Appl. Microbiol.">
        <title>Flavobacterium circumlabens sp. nov. and Flavobacterium cupreum sp. nov., two psychrotrophic species isolated from Antarctic environmental samples.</title>
        <authorList>
            <person name="Kralova S."/>
            <person name="Busse H.J."/>
            <person name="Svec P."/>
            <person name="Maslanova I."/>
            <person name="Stankova E."/>
            <person name="Bartak M."/>
            <person name="Sedlacek I."/>
        </authorList>
    </citation>
    <scope>NUCLEOTIDE SEQUENCE [LARGE SCALE GENOMIC DNA]</scope>
    <source>
        <strain evidence="2 4">CCM 8828</strain>
    </source>
</reference>
<accession>A0A4Y7U9R5</accession>
<keyword evidence="3" id="KW-1185">Reference proteome</keyword>
<dbReference type="Proteomes" id="UP000295270">
    <property type="component" value="Unassembled WGS sequence"/>
</dbReference>
<evidence type="ECO:0000313" key="4">
    <source>
        <dbReference type="Proteomes" id="UP000298340"/>
    </source>
</evidence>
<dbReference type="EMBL" id="QWDN01000008">
    <property type="protein sequence ID" value="TEB42569.1"/>
    <property type="molecule type" value="Genomic_DNA"/>
</dbReference>
<dbReference type="Proteomes" id="UP000298340">
    <property type="component" value="Unassembled WGS sequence"/>
</dbReference>
<reference evidence="1" key="3">
    <citation type="submission" date="2019-03" db="EMBL/GenBank/DDBJ databases">
        <authorList>
            <person name="Whitman W."/>
            <person name="Huntemann M."/>
            <person name="Clum A."/>
            <person name="Pillay M."/>
            <person name="Palaniappan K."/>
            <person name="Varghese N."/>
            <person name="Mikhailova N."/>
            <person name="Stamatis D."/>
            <person name="Reddy T."/>
            <person name="Daum C."/>
            <person name="Shapiro N."/>
            <person name="Ivanova N."/>
            <person name="Kyrpides N."/>
            <person name="Woyke T."/>
        </authorList>
    </citation>
    <scope>NUCLEOTIDE SEQUENCE</scope>
    <source>
        <strain evidence="1">P5626</strain>
    </source>
</reference>
<protein>
    <submittedName>
        <fullName evidence="1">RHS repeat-associated protein</fullName>
    </submittedName>
</protein>